<evidence type="ECO:0000313" key="2">
    <source>
        <dbReference type="EMBL" id="QGU05145.1"/>
    </source>
</evidence>
<sequence>MVDLAEKKRERDYPTNRPLPWRRLPCAYRFFIVILALFYGIVLATRPLLEFKDRLNYLNYFSVSDNLIERRLAGGVMSFLSNEPVWLLLARSAGEYFGPEVALRMLVGIPAAIVAFVALRFGPKDVFWIVLFLLIPLVIKNHVIHLRQGLAVAVFLFAYFLIRRTKLRILIICLCPFIHSSFFFIVILLLVSRLLRSPRVNFAFSFVIVLAACIVLAVSLPTLLTLSEARQALSLGVQSGGLSGLGFLFWIGILFLIFISGADSIRSAAFPFTLLIFYSATYFIFSYSGRVLESGVLVVLISLLNLPTSQRRMSLLAVLVFFVVTWAPRLGSPGFGWGL</sequence>
<feature type="transmembrane region" description="Helical" evidence="1">
    <location>
        <begin position="169"/>
        <end position="190"/>
    </location>
</feature>
<evidence type="ECO:0000256" key="1">
    <source>
        <dbReference type="SAM" id="Phobius"/>
    </source>
</evidence>
<organism evidence="2 3">
    <name type="scientific">Corynebacterium comes</name>
    <dbReference type="NCBI Taxonomy" id="2675218"/>
    <lineage>
        <taxon>Bacteria</taxon>
        <taxon>Bacillati</taxon>
        <taxon>Actinomycetota</taxon>
        <taxon>Actinomycetes</taxon>
        <taxon>Mycobacteriales</taxon>
        <taxon>Corynebacteriaceae</taxon>
        <taxon>Corynebacterium</taxon>
    </lineage>
</organism>
<keyword evidence="1" id="KW-0812">Transmembrane</keyword>
<proteinExistence type="predicted"/>
<dbReference type="Proteomes" id="UP000425178">
    <property type="component" value="Chromosome"/>
</dbReference>
<feature type="transmembrane region" description="Helical" evidence="1">
    <location>
        <begin position="27"/>
        <end position="49"/>
    </location>
</feature>
<dbReference type="InterPro" id="IPR049458">
    <property type="entry name" value="EpsG-like"/>
</dbReference>
<dbReference type="Pfam" id="PF14897">
    <property type="entry name" value="EpsG"/>
    <property type="match status" value="1"/>
</dbReference>
<feature type="transmembrane region" description="Helical" evidence="1">
    <location>
        <begin position="245"/>
        <end position="262"/>
    </location>
</feature>
<evidence type="ECO:0000313" key="3">
    <source>
        <dbReference type="Proteomes" id="UP000425178"/>
    </source>
</evidence>
<gene>
    <name evidence="2" type="ORF">CETAM_09480</name>
</gene>
<dbReference type="RefSeq" id="WP_156228624.1">
    <property type="nucleotide sequence ID" value="NZ_CP046453.1"/>
</dbReference>
<keyword evidence="3" id="KW-1185">Reference proteome</keyword>
<reference evidence="2 3" key="1">
    <citation type="journal article" date="2021" name="Int. J. Syst. Evol. Microbiol.">
        <title>Classification of three corynebacterial strains isolated from a small paddock in North Rhine-Westphalia: proposal of &lt;i&gt;Corynebacterium kalinowskii&lt;/i&gt; sp. nov., &lt;i&gt;Corynebacterium comes&lt;/i&gt; sp. nov. and &lt;i&gt;Corynebacterium occultum&lt;/i&gt; sp. nov.</title>
        <authorList>
            <person name="Schaffert L."/>
            <person name="Ruwe M."/>
            <person name="Milse J."/>
            <person name="Hanuschka K."/>
            <person name="Ortseifen V."/>
            <person name="Droste J."/>
            <person name="Brandt D."/>
            <person name="Schl L."/>
            <person name="Kutter Y."/>
            <person name="Vinke S."/>
            <person name="Vieh P."/>
            <person name="Jacob L."/>
            <person name="L N.C."/>
            <person name="Schulte-Berndt E."/>
            <person name="Hain C."/>
            <person name="Linder M."/>
            <person name="Schmidt P."/>
            <person name="Wollenschl L."/>
            <person name="Luttermann T."/>
            <person name="Thieme E."/>
            <person name="Hassa J."/>
            <person name="Haak M."/>
            <person name="Wittchen M."/>
            <person name="Mentz A."/>
            <person name="Persicke M."/>
            <person name="Busche T."/>
            <person name="R C."/>
        </authorList>
    </citation>
    <scope>NUCLEOTIDE SEQUENCE [LARGE SCALE GENOMIC DNA]</scope>
    <source>
        <strain evidence="2 3">2019</strain>
    </source>
</reference>
<dbReference type="EMBL" id="CP046453">
    <property type="protein sequence ID" value="QGU05145.1"/>
    <property type="molecule type" value="Genomic_DNA"/>
</dbReference>
<accession>A0A6B8W180</accession>
<name>A0A6B8W180_9CORY</name>
<feature type="transmembrane region" description="Helical" evidence="1">
    <location>
        <begin position="202"/>
        <end position="224"/>
    </location>
</feature>
<feature type="transmembrane region" description="Helical" evidence="1">
    <location>
        <begin position="282"/>
        <end position="306"/>
    </location>
</feature>
<keyword evidence="1" id="KW-0472">Membrane</keyword>
<feature type="transmembrane region" description="Helical" evidence="1">
    <location>
        <begin position="313"/>
        <end position="331"/>
    </location>
</feature>
<protein>
    <recommendedName>
        <fullName evidence="4">Glycosyltransferase RgtA/B/C/D-like domain-containing protein</fullName>
    </recommendedName>
</protein>
<evidence type="ECO:0008006" key="4">
    <source>
        <dbReference type="Google" id="ProtNLM"/>
    </source>
</evidence>
<dbReference type="KEGG" id="ccoe:CETAM_09480"/>
<keyword evidence="1" id="KW-1133">Transmembrane helix</keyword>
<feature type="transmembrane region" description="Helical" evidence="1">
    <location>
        <begin position="101"/>
        <end position="122"/>
    </location>
</feature>
<dbReference type="AlphaFoldDB" id="A0A6B8W180"/>